<dbReference type="AlphaFoldDB" id="A0A0C2CZE4"/>
<name>A0A0C2CZE4_9BILA</name>
<dbReference type="Proteomes" id="UP000054047">
    <property type="component" value="Unassembled WGS sequence"/>
</dbReference>
<reference evidence="4" key="1">
    <citation type="submission" date="2013-12" db="EMBL/GenBank/DDBJ databases">
        <title>Draft genome of the parsitic nematode Ancylostoma duodenale.</title>
        <authorList>
            <person name="Mitreva M."/>
        </authorList>
    </citation>
    <scope>NUCLEOTIDE SEQUENCE [LARGE SCALE GENOMIC DNA]</scope>
    <source>
        <strain evidence="4">Zhejiang</strain>
    </source>
</reference>
<dbReference type="OrthoDB" id="6041373at2759"/>
<sequence>MARVLAVNGKYGESSTDAASDMSTTANVTWSYHVWHMRTWKGPVVDTSLLSTPYSECGVTGLLKDWDYFLTGKKGKDGEITVTSCDFVVPSTDIIPEEHDLLMELMRDPKKCEEKDDEKGVKEDENSVKENDERTLEDMFVPFDIKLRFAEPIAQVMQSVMQCNHHAPDLAGWISVKFKLRQIAFIPPDRGVRCCSSSVLFHAMNQ</sequence>
<dbReference type="Pfam" id="PF00965">
    <property type="entry name" value="TIMP"/>
    <property type="match status" value="1"/>
</dbReference>
<keyword evidence="5" id="KW-1185">Reference proteome</keyword>
<protein>
    <submittedName>
        <fullName evidence="4">Uncharacterized protein</fullName>
    </submittedName>
</protein>
<evidence type="ECO:0000313" key="4">
    <source>
        <dbReference type="EMBL" id="KIH62413.1"/>
    </source>
</evidence>
<comment type="subcellular location">
    <subcellularLocation>
        <location evidence="1">Secreted</location>
    </subcellularLocation>
</comment>
<proteinExistence type="predicted"/>
<accession>A0A0C2CZE4</accession>
<keyword evidence="2" id="KW-0964">Secreted</keyword>
<dbReference type="GO" id="GO:0008191">
    <property type="term" value="F:metalloendopeptidase inhibitor activity"/>
    <property type="evidence" value="ECO:0007669"/>
    <property type="project" value="InterPro"/>
</dbReference>
<dbReference type="EMBL" id="KN729321">
    <property type="protein sequence ID" value="KIH62413.1"/>
    <property type="molecule type" value="Genomic_DNA"/>
</dbReference>
<dbReference type="InterPro" id="IPR008993">
    <property type="entry name" value="TIMP-like_OB-fold"/>
</dbReference>
<feature type="region of interest" description="Disordered" evidence="3">
    <location>
        <begin position="112"/>
        <end position="131"/>
    </location>
</feature>
<evidence type="ECO:0000256" key="3">
    <source>
        <dbReference type="SAM" id="MobiDB-lite"/>
    </source>
</evidence>
<organism evidence="4 5">
    <name type="scientific">Ancylostoma duodenale</name>
    <dbReference type="NCBI Taxonomy" id="51022"/>
    <lineage>
        <taxon>Eukaryota</taxon>
        <taxon>Metazoa</taxon>
        <taxon>Ecdysozoa</taxon>
        <taxon>Nematoda</taxon>
        <taxon>Chromadorea</taxon>
        <taxon>Rhabditida</taxon>
        <taxon>Rhabditina</taxon>
        <taxon>Rhabditomorpha</taxon>
        <taxon>Strongyloidea</taxon>
        <taxon>Ancylostomatidae</taxon>
        <taxon>Ancylostomatinae</taxon>
        <taxon>Ancylostoma</taxon>
    </lineage>
</organism>
<dbReference type="InterPro" id="IPR001820">
    <property type="entry name" value="TIMP"/>
</dbReference>
<evidence type="ECO:0000256" key="2">
    <source>
        <dbReference type="ARBA" id="ARBA00022525"/>
    </source>
</evidence>
<dbReference type="Gene3D" id="2.40.50.120">
    <property type="match status" value="1"/>
</dbReference>
<gene>
    <name evidence="4" type="ORF">ANCDUO_07305</name>
</gene>
<evidence type="ECO:0000313" key="5">
    <source>
        <dbReference type="Proteomes" id="UP000054047"/>
    </source>
</evidence>
<dbReference type="SUPFAM" id="SSF50242">
    <property type="entry name" value="TIMP-like"/>
    <property type="match status" value="1"/>
</dbReference>
<dbReference type="GO" id="GO:0005576">
    <property type="term" value="C:extracellular region"/>
    <property type="evidence" value="ECO:0007669"/>
    <property type="project" value="UniProtKB-SubCell"/>
</dbReference>
<evidence type="ECO:0000256" key="1">
    <source>
        <dbReference type="ARBA" id="ARBA00004613"/>
    </source>
</evidence>